<dbReference type="Gene3D" id="1.10.510.10">
    <property type="entry name" value="Transferase(Phosphotransferase) domain 1"/>
    <property type="match status" value="1"/>
</dbReference>
<proteinExistence type="evidence at transcript level"/>
<dbReference type="InterPro" id="IPR001245">
    <property type="entry name" value="Ser-Thr/Tyr_kinase_cat_dom"/>
</dbReference>
<dbReference type="PROSITE" id="PS00107">
    <property type="entry name" value="PROTEIN_KINASE_ATP"/>
    <property type="match status" value="1"/>
</dbReference>
<dbReference type="SMART" id="SM00055">
    <property type="entry name" value="FCH"/>
    <property type="match status" value="1"/>
</dbReference>
<keyword evidence="6" id="KW-0418">Kinase</keyword>
<evidence type="ECO:0000256" key="12">
    <source>
        <dbReference type="SAM" id="MobiDB-lite"/>
    </source>
</evidence>
<evidence type="ECO:0000313" key="15">
    <source>
        <dbReference type="EMBL" id="CAR64526.1"/>
    </source>
</evidence>
<dbReference type="GO" id="GO:0005524">
    <property type="term" value="F:ATP binding"/>
    <property type="evidence" value="ECO:0007669"/>
    <property type="project" value="UniProtKB-UniRule"/>
</dbReference>
<dbReference type="InterPro" id="IPR008271">
    <property type="entry name" value="Ser/Thr_kinase_AS"/>
</dbReference>
<dbReference type="SMART" id="SM00220">
    <property type="entry name" value="S_TKc"/>
    <property type="match status" value="1"/>
</dbReference>
<dbReference type="InterPro" id="IPR001060">
    <property type="entry name" value="FCH_dom"/>
</dbReference>
<dbReference type="FunFam" id="1.10.510.10:FF:000036">
    <property type="entry name" value="RAF proto-oncogene serine/threonine-protein kinase"/>
    <property type="match status" value="1"/>
</dbReference>
<feature type="region of interest" description="Disordered" evidence="12">
    <location>
        <begin position="205"/>
        <end position="225"/>
    </location>
</feature>
<gene>
    <name evidence="15" type="primary">SRGAP3:RAF1</name>
</gene>
<dbReference type="SUPFAM" id="SSF103657">
    <property type="entry name" value="BAR/IMD domain-like"/>
    <property type="match status" value="1"/>
</dbReference>
<evidence type="ECO:0000256" key="9">
    <source>
        <dbReference type="PROSITE-ProRule" id="PRU01077"/>
    </source>
</evidence>
<dbReference type="Gene3D" id="1.20.1270.60">
    <property type="entry name" value="Arfaptin homology (AH) domain/BAR domain"/>
    <property type="match status" value="1"/>
</dbReference>
<keyword evidence="5 10" id="KW-0547">Nucleotide-binding</keyword>
<feature type="domain" description="Protein kinase" evidence="13">
    <location>
        <begin position="532"/>
        <end position="792"/>
    </location>
</feature>
<evidence type="ECO:0000259" key="14">
    <source>
        <dbReference type="PROSITE" id="PS51741"/>
    </source>
</evidence>
<dbReference type="Gene3D" id="3.30.200.20">
    <property type="entry name" value="Phosphorylase Kinase, domain 1"/>
    <property type="match status" value="1"/>
</dbReference>
<dbReference type="EC" id="2.7.11.1" evidence="2"/>
<dbReference type="InterPro" id="IPR027267">
    <property type="entry name" value="AH/BAR_dom_sf"/>
</dbReference>
<feature type="domain" description="F-BAR" evidence="14">
    <location>
        <begin position="19"/>
        <end position="314"/>
    </location>
</feature>
<dbReference type="PROSITE" id="PS51741">
    <property type="entry name" value="F_BAR"/>
    <property type="match status" value="1"/>
</dbReference>
<dbReference type="CDD" id="cd14149">
    <property type="entry name" value="STKc_C-Raf"/>
    <property type="match status" value="1"/>
</dbReference>
<evidence type="ECO:0000256" key="7">
    <source>
        <dbReference type="ARBA" id="ARBA00022840"/>
    </source>
</evidence>
<feature type="region of interest" description="Disordered" evidence="12">
    <location>
        <begin position="471"/>
        <end position="493"/>
    </location>
</feature>
<dbReference type="InterPro" id="IPR000719">
    <property type="entry name" value="Prot_kinase_dom"/>
</dbReference>
<dbReference type="InterPro" id="IPR049581">
    <property type="entry name" value="SrGAP3_F-BAR"/>
</dbReference>
<evidence type="ECO:0000256" key="5">
    <source>
        <dbReference type="ARBA" id="ARBA00022741"/>
    </source>
</evidence>
<dbReference type="PROSITE" id="PS00108">
    <property type="entry name" value="PROTEIN_KINASE_ST"/>
    <property type="match status" value="1"/>
</dbReference>
<dbReference type="EMBL" id="FM209427">
    <property type="protein sequence ID" value="CAR64526.1"/>
    <property type="molecule type" value="mRNA"/>
</dbReference>
<organism evidence="15">
    <name type="scientific">Homo sapiens</name>
    <name type="common">Human</name>
    <dbReference type="NCBI Taxonomy" id="9606"/>
    <lineage>
        <taxon>Eukaryota</taxon>
        <taxon>Metazoa</taxon>
        <taxon>Chordata</taxon>
        <taxon>Craniata</taxon>
        <taxon>Vertebrata</taxon>
        <taxon>Euteleostomi</taxon>
        <taxon>Mammalia</taxon>
        <taxon>Eutheria</taxon>
        <taxon>Euarchontoglires</taxon>
        <taxon>Primates</taxon>
        <taxon>Haplorrhini</taxon>
        <taxon>Catarrhini</taxon>
        <taxon>Hominidae</taxon>
        <taxon>Homo</taxon>
    </lineage>
</organism>
<feature type="coiled-coil region" evidence="11">
    <location>
        <begin position="359"/>
        <end position="386"/>
    </location>
</feature>
<dbReference type="Pfam" id="PF00611">
    <property type="entry name" value="FCH"/>
    <property type="match status" value="1"/>
</dbReference>
<dbReference type="InterPro" id="IPR017441">
    <property type="entry name" value="Protein_kinase_ATP_BS"/>
</dbReference>
<evidence type="ECO:0000256" key="8">
    <source>
        <dbReference type="ARBA" id="ARBA00023054"/>
    </source>
</evidence>
<dbReference type="Pfam" id="PF07714">
    <property type="entry name" value="PK_Tyr_Ser-Thr"/>
    <property type="match status" value="1"/>
</dbReference>
<dbReference type="AlphaFoldDB" id="C7TPG7"/>
<evidence type="ECO:0000256" key="11">
    <source>
        <dbReference type="SAM" id="Coils"/>
    </source>
</evidence>
<evidence type="ECO:0000256" key="10">
    <source>
        <dbReference type="PROSITE-ProRule" id="PRU10141"/>
    </source>
</evidence>
<dbReference type="PANTHER" id="PTHR14166">
    <property type="entry name" value="SLIT-ROBO RHO GTPASE ACTIVATING PROTEIN"/>
    <property type="match status" value="1"/>
</dbReference>
<keyword evidence="3" id="KW-0723">Serine/threonine-protein kinase</keyword>
<dbReference type="PeptideAtlas" id="C7TPG7"/>
<name>C7TPG7_HUMAN</name>
<evidence type="ECO:0000259" key="13">
    <source>
        <dbReference type="PROSITE" id="PS50011"/>
    </source>
</evidence>
<dbReference type="FunFam" id="3.30.200.20:FF:000024">
    <property type="entry name" value="B-Raf proto-oncogene serine/threonine-protein kinase"/>
    <property type="match status" value="1"/>
</dbReference>
<dbReference type="InterPro" id="IPR011009">
    <property type="entry name" value="Kinase-like_dom_sf"/>
</dbReference>
<feature type="binding site" evidence="10">
    <location>
        <position position="558"/>
    </location>
    <ligand>
        <name>ATP</name>
        <dbReference type="ChEBI" id="CHEBI:30616"/>
    </ligand>
</feature>
<dbReference type="SUPFAM" id="SSF56112">
    <property type="entry name" value="Protein kinase-like (PK-like)"/>
    <property type="match status" value="1"/>
</dbReference>
<sequence>MSSQTKFKKDKEIIAEYEAQIKEIRTQLVEQFKCLEQQSESRLQLLQDLQEFFRRKAEIELEYSRSLEKLAERFSSKIRSSREHQFKKDQYLLSPVNCWYLVLHQTRRESRDHATLNDIFMNNVIVRLSQISEDVIRLFKKSKEIGLQMHEELLKVTNELYTVMKTYHMYHAESISAESKLKEAEKQEEKQFNKSGDLSMNLLRHEDRPQRRSSVKKIEKMKEKRQAKYSENKLKCTKARNDYLLNLAATNAAISKYYIHDVSDLIDCCDLGFHASLARTFRTYLSAEYNLETSRHEGLDVIENAVDNLDSRSDKHTVMDMCNQVFCPPLKFEFQPHMGDEVCQVSAQQPVQTELLMRYHQLQSRLATLKIENEEVRKTLDATMQTLQDMLTVEDFDVSDAFQHSRSTESVKSAASETYMSKINIAKRRANQQETEMFYFTKFKEYVNGSNLITKLQAKHDLLKQTLGEGERAECGTTRPPCLPPKPQKMRRPRPLSVYSHKLFNGSMEAFIKRPRGQRDSSYYWEIEASEVMLSTRIGSGSFGTVYKGKWHGDVAVKILKVVDPTPEQFQAFRNEVAVLRKTRHVNILLFMGYMTKDNLAIVTQWCEGSSLYKHLHVQETKFQMFQLIDIARQTAQGMDYLHAKNIIHRDMKSNNIFLHEGLTVKIGDFGLATVKSRWSGSQQVEQPTGSVLWMAPEVIRMQDNNPFSFQSDVYSYGIVLYELMTGELPYSHINNRDQIIFMVGRGYASPDLSKLYKNCPKAMKRLVADCVKKVKEERPLFPQILSSIELLQHSLPKINRSASEPSLHRAAHTEDINACTLTTSPRLPVF</sequence>
<evidence type="ECO:0000256" key="6">
    <source>
        <dbReference type="ARBA" id="ARBA00022777"/>
    </source>
</evidence>
<keyword evidence="7 10" id="KW-0067">ATP-binding</keyword>
<keyword evidence="8 9" id="KW-0175">Coiled coil</keyword>
<dbReference type="InterPro" id="IPR051627">
    <property type="entry name" value="SLIT-ROBO_RhoGAP"/>
</dbReference>
<evidence type="ECO:0000256" key="2">
    <source>
        <dbReference type="ARBA" id="ARBA00012513"/>
    </source>
</evidence>
<evidence type="ECO:0000256" key="4">
    <source>
        <dbReference type="ARBA" id="ARBA00022679"/>
    </source>
</evidence>
<protein>
    <recommendedName>
        <fullName evidence="2">non-specific serine/threonine protein kinase</fullName>
        <ecNumber evidence="2">2.7.11.1</ecNumber>
    </recommendedName>
</protein>
<keyword evidence="4" id="KW-0808">Transferase</keyword>
<evidence type="ECO:0000256" key="3">
    <source>
        <dbReference type="ARBA" id="ARBA00022527"/>
    </source>
</evidence>
<comment type="similarity">
    <text evidence="1">Belongs to the protein kinase superfamily. TKL Ser/Thr protein kinase family. RAF subfamily.</text>
</comment>
<dbReference type="CDD" id="cd07684">
    <property type="entry name" value="F-BAR_srGAP3"/>
    <property type="match status" value="1"/>
</dbReference>
<dbReference type="GO" id="GO:0004674">
    <property type="term" value="F:protein serine/threonine kinase activity"/>
    <property type="evidence" value="ECO:0007669"/>
    <property type="project" value="UniProtKB-KW"/>
</dbReference>
<dbReference type="InterPro" id="IPR031160">
    <property type="entry name" value="F_BAR_dom"/>
</dbReference>
<evidence type="ECO:0000256" key="1">
    <source>
        <dbReference type="ARBA" id="ARBA00010507"/>
    </source>
</evidence>
<reference evidence="15" key="1">
    <citation type="submission" date="2008-09" db="EMBL/GenBank/DDBJ databases">
        <title>Oncogenic RAF1 rearrangement and a novel BRAF mutation as alternatives to KIAA1549:BRAF fusion in activating the MAPK pathway in pilocytic astrocytoma.</title>
        <authorList>
            <person name="Jones D.T.W."/>
            <person name="Kocialkowski S."/>
            <person name="Liu L."/>
            <person name="Pearson D.M."/>
            <person name="Ichimura K."/>
            <person name="Collins V."/>
        </authorList>
    </citation>
    <scope>NUCLEOTIDE SEQUENCE</scope>
    <source>
        <tissue evidence="15">Brain tumour</tissue>
    </source>
</reference>
<dbReference type="FunFam" id="1.20.1270.60:FF:000020">
    <property type="entry name" value="SLIT-ROBO Rho GTPase activating protein 3"/>
    <property type="match status" value="1"/>
</dbReference>
<dbReference type="PROSITE" id="PS50011">
    <property type="entry name" value="PROTEIN_KINASE_DOM"/>
    <property type="match status" value="1"/>
</dbReference>
<accession>C7TPG7</accession>